<dbReference type="Proteomes" id="UP001156670">
    <property type="component" value="Unassembled WGS sequence"/>
</dbReference>
<dbReference type="SMART" id="SM00829">
    <property type="entry name" value="PKS_ER"/>
    <property type="match status" value="1"/>
</dbReference>
<evidence type="ECO:0000259" key="3">
    <source>
        <dbReference type="SMART" id="SM00829"/>
    </source>
</evidence>
<dbReference type="EMBL" id="BSOB01000050">
    <property type="protein sequence ID" value="GLQ94904.1"/>
    <property type="molecule type" value="Genomic_DNA"/>
</dbReference>
<evidence type="ECO:0000313" key="5">
    <source>
        <dbReference type="Proteomes" id="UP001156670"/>
    </source>
</evidence>
<protein>
    <submittedName>
        <fullName evidence="4">Oxidoreductase</fullName>
    </submittedName>
</protein>
<evidence type="ECO:0000313" key="4">
    <source>
        <dbReference type="EMBL" id="GLQ94904.1"/>
    </source>
</evidence>
<feature type="domain" description="Enoyl reductase (ER)" evidence="3">
    <location>
        <begin position="13"/>
        <end position="333"/>
    </location>
</feature>
<dbReference type="InterPro" id="IPR020843">
    <property type="entry name" value="ER"/>
</dbReference>
<dbReference type="Gene3D" id="3.40.50.720">
    <property type="entry name" value="NAD(P)-binding Rossmann-like Domain"/>
    <property type="match status" value="1"/>
</dbReference>
<proteinExistence type="predicted"/>
<reference evidence="5" key="1">
    <citation type="journal article" date="2019" name="Int. J. Syst. Evol. Microbiol.">
        <title>The Global Catalogue of Microorganisms (GCM) 10K type strain sequencing project: providing services to taxonomists for standard genome sequencing and annotation.</title>
        <authorList>
            <consortium name="The Broad Institute Genomics Platform"/>
            <consortium name="The Broad Institute Genome Sequencing Center for Infectious Disease"/>
            <person name="Wu L."/>
            <person name="Ma J."/>
        </authorList>
    </citation>
    <scope>NUCLEOTIDE SEQUENCE [LARGE SCALE GENOMIC DNA]</scope>
    <source>
        <strain evidence="5">NBRC 111980</strain>
    </source>
</reference>
<dbReference type="InterPro" id="IPR011032">
    <property type="entry name" value="GroES-like_sf"/>
</dbReference>
<accession>A0ABQ5XT38</accession>
<dbReference type="SUPFAM" id="SSF50129">
    <property type="entry name" value="GroES-like"/>
    <property type="match status" value="1"/>
</dbReference>
<dbReference type="Pfam" id="PF08240">
    <property type="entry name" value="ADH_N"/>
    <property type="match status" value="1"/>
</dbReference>
<organism evidence="4 5">
    <name type="scientific">Dyella acidisoli</name>
    <dbReference type="NCBI Taxonomy" id="1867834"/>
    <lineage>
        <taxon>Bacteria</taxon>
        <taxon>Pseudomonadati</taxon>
        <taxon>Pseudomonadota</taxon>
        <taxon>Gammaproteobacteria</taxon>
        <taxon>Lysobacterales</taxon>
        <taxon>Rhodanobacteraceae</taxon>
        <taxon>Dyella</taxon>
    </lineage>
</organism>
<dbReference type="SUPFAM" id="SSF51735">
    <property type="entry name" value="NAD(P)-binding Rossmann-fold domains"/>
    <property type="match status" value="1"/>
</dbReference>
<dbReference type="NCBIfam" id="TIGR02824">
    <property type="entry name" value="quinone_pig3"/>
    <property type="match status" value="1"/>
</dbReference>
<dbReference type="Gene3D" id="3.90.180.10">
    <property type="entry name" value="Medium-chain alcohol dehydrogenases, catalytic domain"/>
    <property type="match status" value="1"/>
</dbReference>
<comment type="caution">
    <text evidence="4">The sequence shown here is derived from an EMBL/GenBank/DDBJ whole genome shotgun (WGS) entry which is preliminary data.</text>
</comment>
<gene>
    <name evidence="4" type="ORF">GCM10007901_38570</name>
</gene>
<sequence>MTSMQAIEIPHFGGPEVLQPVERPIPQPGTGEVLIKVVASGVNRPDVFQRQGHYAPPPGASDLPGLEVAGELVEGDFSGRNPFGLKPGDAVCALLAGGGYAQYVVAPLGQCLPVPAGLSVLEAGSLPENYFTVWSNVFDRGRLGLREDGNKESLLVQGGSSGIGVTAIQLAHALGHPVFATAGNDEKCRACEMLGARAINYRTEDFVERVKAWTDGRGVDVILDMVGGDYLPREIDALADDGRLVFIATLGGMKAELDIRKLMHRRLSITGSTLRPRPVAFKAAIAEKLHERVWPLFADKRLRPIIHEVFPAHEAAQAHALMESSTHIGKILLRW</sequence>
<dbReference type="PANTHER" id="PTHR48106:SF8">
    <property type="entry name" value="OS02G0805600 PROTEIN"/>
    <property type="match status" value="1"/>
</dbReference>
<keyword evidence="5" id="KW-1185">Reference proteome</keyword>
<dbReference type="InterPro" id="IPR013149">
    <property type="entry name" value="ADH-like_C"/>
</dbReference>
<dbReference type="CDD" id="cd05276">
    <property type="entry name" value="p53_inducible_oxidoreductase"/>
    <property type="match status" value="1"/>
</dbReference>
<keyword evidence="1" id="KW-0521">NADP</keyword>
<dbReference type="InterPro" id="IPR013154">
    <property type="entry name" value="ADH-like_N"/>
</dbReference>
<dbReference type="Pfam" id="PF00107">
    <property type="entry name" value="ADH_zinc_N"/>
    <property type="match status" value="1"/>
</dbReference>
<keyword evidence="2" id="KW-0560">Oxidoreductase</keyword>
<dbReference type="PANTHER" id="PTHR48106">
    <property type="entry name" value="QUINONE OXIDOREDUCTASE PIG3-RELATED"/>
    <property type="match status" value="1"/>
</dbReference>
<name>A0ABQ5XT38_9GAMM</name>
<evidence type="ECO:0000256" key="2">
    <source>
        <dbReference type="ARBA" id="ARBA00023002"/>
    </source>
</evidence>
<evidence type="ECO:0000256" key="1">
    <source>
        <dbReference type="ARBA" id="ARBA00022857"/>
    </source>
</evidence>
<dbReference type="InterPro" id="IPR014189">
    <property type="entry name" value="Quinone_OxRdtase_PIG3"/>
</dbReference>
<dbReference type="InterPro" id="IPR036291">
    <property type="entry name" value="NAD(P)-bd_dom_sf"/>
</dbReference>